<dbReference type="GeneID" id="82205198"/>
<organism evidence="3 4">
    <name type="scientific">Romboutsia ilealis</name>
    <dbReference type="NCBI Taxonomy" id="1115758"/>
    <lineage>
        <taxon>Bacteria</taxon>
        <taxon>Bacillati</taxon>
        <taxon>Bacillota</taxon>
        <taxon>Clostridia</taxon>
        <taxon>Peptostreptococcales</taxon>
        <taxon>Peptostreptococcaceae</taxon>
        <taxon>Romboutsia</taxon>
    </lineage>
</organism>
<dbReference type="PANTHER" id="PTHR30404">
    <property type="entry name" value="N-ACETYLMURAMOYL-L-ALANINE AMIDASE"/>
    <property type="match status" value="1"/>
</dbReference>
<accession>A0A1V1I0K9</accession>
<evidence type="ECO:0000256" key="1">
    <source>
        <dbReference type="ARBA" id="ARBA00022801"/>
    </source>
</evidence>
<gene>
    <name evidence="3" type="ORF">CRIB_1020</name>
</gene>
<dbReference type="CDD" id="cd02696">
    <property type="entry name" value="MurNAc-LAA"/>
    <property type="match status" value="1"/>
</dbReference>
<dbReference type="GO" id="GO:0030288">
    <property type="term" value="C:outer membrane-bounded periplasmic space"/>
    <property type="evidence" value="ECO:0007669"/>
    <property type="project" value="TreeGrafter"/>
</dbReference>
<protein>
    <submittedName>
        <fullName evidence="3">N-acetylmuramoyl-L-alanine amidase, AmpD</fullName>
    </submittedName>
</protein>
<proteinExistence type="predicted"/>
<dbReference type="Gene3D" id="3.40.630.40">
    <property type="entry name" value="Zn-dependent exopeptidases"/>
    <property type="match status" value="1"/>
</dbReference>
<dbReference type="InterPro" id="IPR050695">
    <property type="entry name" value="N-acetylmuramoyl_amidase_3"/>
</dbReference>
<keyword evidence="4" id="KW-1185">Reference proteome</keyword>
<dbReference type="Proteomes" id="UP000245622">
    <property type="component" value="Chromosome 1"/>
</dbReference>
<dbReference type="RefSeq" id="WP_180703458.1">
    <property type="nucleotide sequence ID" value="NZ_CAOJQT010000102.1"/>
</dbReference>
<dbReference type="PANTHER" id="PTHR30404:SF0">
    <property type="entry name" value="N-ACETYLMURAMOYL-L-ALANINE AMIDASE AMIC"/>
    <property type="match status" value="1"/>
</dbReference>
<dbReference type="SMART" id="SM00646">
    <property type="entry name" value="Ami_3"/>
    <property type="match status" value="1"/>
</dbReference>
<feature type="domain" description="MurNAc-LAA" evidence="2">
    <location>
        <begin position="62"/>
        <end position="173"/>
    </location>
</feature>
<dbReference type="KEGG" id="ril:CRIB_1020"/>
<dbReference type="InterPro" id="IPR002508">
    <property type="entry name" value="MurNAc-LAA_cat"/>
</dbReference>
<evidence type="ECO:0000313" key="4">
    <source>
        <dbReference type="Proteomes" id="UP000245622"/>
    </source>
</evidence>
<evidence type="ECO:0000259" key="2">
    <source>
        <dbReference type="SMART" id="SM00646"/>
    </source>
</evidence>
<reference evidence="3 4" key="1">
    <citation type="submission" date="2014-04" db="EMBL/GenBank/DDBJ databases">
        <authorList>
            <person name="Hornung B.V."/>
        </authorList>
    </citation>
    <scope>NUCLEOTIDE SEQUENCE [LARGE SCALE GENOMIC DNA]</scope>
    <source>
        <strain evidence="3 4">CRIB</strain>
    </source>
</reference>
<dbReference type="AlphaFoldDB" id="A0A1V1I0K9"/>
<dbReference type="Pfam" id="PF01520">
    <property type="entry name" value="Amidase_3"/>
    <property type="match status" value="1"/>
</dbReference>
<dbReference type="EMBL" id="LN555523">
    <property type="protein sequence ID" value="CED93771.1"/>
    <property type="molecule type" value="Genomic_DNA"/>
</dbReference>
<evidence type="ECO:0000313" key="3">
    <source>
        <dbReference type="EMBL" id="CED93771.1"/>
    </source>
</evidence>
<dbReference type="GO" id="GO:0009253">
    <property type="term" value="P:peptidoglycan catabolic process"/>
    <property type="evidence" value="ECO:0007669"/>
    <property type="project" value="InterPro"/>
</dbReference>
<name>A0A1V1I0K9_9FIRM</name>
<dbReference type="SUPFAM" id="SSF53187">
    <property type="entry name" value="Zn-dependent exopeptidases"/>
    <property type="match status" value="1"/>
</dbReference>
<dbReference type="GO" id="GO:0008745">
    <property type="term" value="F:N-acetylmuramoyl-L-alanine amidase activity"/>
    <property type="evidence" value="ECO:0007669"/>
    <property type="project" value="InterPro"/>
</dbReference>
<keyword evidence="1" id="KW-0378">Hydrolase</keyword>
<sequence length="179" mass="20264">MKWYLDFGHGGKDSGAVGTYNTKESDVVLKIGMIIKENLEKHNQKVITTRQNDKYYSLDYRSKKANENKCDYFVSIHMNAATNKLAKGCEVWVYDEKSKVYTLSKNICTNLSKAINTLNRGVKVSKKFSVLRKTKMPALLIEIDFISNPSVESNLSLEKYIKDISSSISSTLLSFANNL</sequence>